<dbReference type="Proteomes" id="UP001605036">
    <property type="component" value="Unassembled WGS sequence"/>
</dbReference>
<comment type="caution">
    <text evidence="2">The sequence shown here is derived from an EMBL/GenBank/DDBJ whole genome shotgun (WGS) entry which is preliminary data.</text>
</comment>
<dbReference type="EMBL" id="JBHFFA010000002">
    <property type="protein sequence ID" value="KAL2641871.1"/>
    <property type="molecule type" value="Genomic_DNA"/>
</dbReference>
<keyword evidence="1" id="KW-0812">Transmembrane</keyword>
<protein>
    <submittedName>
        <fullName evidence="2">Uncharacterized protein</fullName>
    </submittedName>
</protein>
<reference evidence="2 3" key="1">
    <citation type="submission" date="2024-09" db="EMBL/GenBank/DDBJ databases">
        <title>Chromosome-scale assembly of Riccia fluitans.</title>
        <authorList>
            <person name="Paukszto L."/>
            <person name="Sawicki J."/>
            <person name="Karawczyk K."/>
            <person name="Piernik-Szablinska J."/>
            <person name="Szczecinska M."/>
            <person name="Mazdziarz M."/>
        </authorList>
    </citation>
    <scope>NUCLEOTIDE SEQUENCE [LARGE SCALE GENOMIC DNA]</scope>
    <source>
        <strain evidence="2">Rf_01</strain>
        <tissue evidence="2">Aerial parts of the thallus</tissue>
    </source>
</reference>
<keyword evidence="1" id="KW-1133">Transmembrane helix</keyword>
<keyword evidence="1" id="KW-0472">Membrane</keyword>
<evidence type="ECO:0000313" key="3">
    <source>
        <dbReference type="Proteomes" id="UP001605036"/>
    </source>
</evidence>
<proteinExistence type="predicted"/>
<feature type="transmembrane region" description="Helical" evidence="1">
    <location>
        <begin position="65"/>
        <end position="88"/>
    </location>
</feature>
<organism evidence="2 3">
    <name type="scientific">Riccia fluitans</name>
    <dbReference type="NCBI Taxonomy" id="41844"/>
    <lineage>
        <taxon>Eukaryota</taxon>
        <taxon>Viridiplantae</taxon>
        <taxon>Streptophyta</taxon>
        <taxon>Embryophyta</taxon>
        <taxon>Marchantiophyta</taxon>
        <taxon>Marchantiopsida</taxon>
        <taxon>Marchantiidae</taxon>
        <taxon>Marchantiales</taxon>
        <taxon>Ricciaceae</taxon>
        <taxon>Riccia</taxon>
    </lineage>
</organism>
<keyword evidence="3" id="KW-1185">Reference proteome</keyword>
<name>A0ABD1Z265_9MARC</name>
<evidence type="ECO:0000313" key="2">
    <source>
        <dbReference type="EMBL" id="KAL2641871.1"/>
    </source>
</evidence>
<dbReference type="AlphaFoldDB" id="A0ABD1Z265"/>
<evidence type="ECO:0000256" key="1">
    <source>
        <dbReference type="SAM" id="Phobius"/>
    </source>
</evidence>
<gene>
    <name evidence="2" type="ORF">R1flu_009458</name>
</gene>
<accession>A0ABD1Z265</accession>
<sequence>MRLFRNNVSGSIPSDTVKFGARSKLAYDDLVPGFAGLCSPPSHKSCALGFPSSLVSLDSPESDGWLLLSAFWTGFILGYFILGLMILFSGKVRHRCLDFCQREEHLSQKGGLLMGTTLPRDVTVFNLCLCLLKQLVG</sequence>